<dbReference type="RefSeq" id="WP_183793724.1">
    <property type="nucleotide sequence ID" value="NZ_JACIDU010000013.1"/>
</dbReference>
<protein>
    <submittedName>
        <fullName evidence="2">Tetratricopeptide (TPR) repeat protein</fullName>
    </submittedName>
</protein>
<proteinExistence type="predicted"/>
<dbReference type="InterPro" id="IPR011990">
    <property type="entry name" value="TPR-like_helical_dom_sf"/>
</dbReference>
<organism evidence="2 3">
    <name type="scientific">Allorhizobium borbori</name>
    <dbReference type="NCBI Taxonomy" id="485907"/>
    <lineage>
        <taxon>Bacteria</taxon>
        <taxon>Pseudomonadati</taxon>
        <taxon>Pseudomonadota</taxon>
        <taxon>Alphaproteobacteria</taxon>
        <taxon>Hyphomicrobiales</taxon>
        <taxon>Rhizobiaceae</taxon>
        <taxon>Rhizobium/Agrobacterium group</taxon>
        <taxon>Allorhizobium</taxon>
    </lineage>
</organism>
<evidence type="ECO:0000313" key="3">
    <source>
        <dbReference type="Proteomes" id="UP000584824"/>
    </source>
</evidence>
<dbReference type="Proteomes" id="UP000584824">
    <property type="component" value="Unassembled WGS sequence"/>
</dbReference>
<evidence type="ECO:0000313" key="2">
    <source>
        <dbReference type="EMBL" id="MBB4104641.1"/>
    </source>
</evidence>
<keyword evidence="3" id="KW-1185">Reference proteome</keyword>
<dbReference type="Gene3D" id="1.25.40.10">
    <property type="entry name" value="Tetratricopeptide repeat domain"/>
    <property type="match status" value="2"/>
</dbReference>
<dbReference type="SUPFAM" id="SSF48452">
    <property type="entry name" value="TPR-like"/>
    <property type="match status" value="2"/>
</dbReference>
<dbReference type="EMBL" id="JACIDU010000013">
    <property type="protein sequence ID" value="MBB4104641.1"/>
    <property type="molecule type" value="Genomic_DNA"/>
</dbReference>
<accession>A0A7W6K5G1</accession>
<dbReference type="AlphaFoldDB" id="A0A7W6K5G1"/>
<feature type="chain" id="PRO_5030992821" evidence="1">
    <location>
        <begin position="27"/>
        <end position="723"/>
    </location>
</feature>
<comment type="caution">
    <text evidence="2">The sequence shown here is derived from an EMBL/GenBank/DDBJ whole genome shotgun (WGS) entry which is preliminary data.</text>
</comment>
<feature type="signal peptide" evidence="1">
    <location>
        <begin position="1"/>
        <end position="26"/>
    </location>
</feature>
<name>A0A7W6K5G1_9HYPH</name>
<gene>
    <name evidence="2" type="ORF">GGQ66_003219</name>
</gene>
<keyword evidence="1" id="KW-0732">Signal</keyword>
<evidence type="ECO:0000256" key="1">
    <source>
        <dbReference type="SAM" id="SignalP"/>
    </source>
</evidence>
<sequence>MKKTTIFKVLAASSLLIPFAIDPAVAQDSVKLLTNSAMTLRAVDTMFDNGRDGGVLWAQPVSTAMPDADKLITASTPVAQPDEVDLAALYYYAEQKQRDRVEKEAARLKQKYPDFQLPADLYADPTVRNVDEAPLWALYDKDDFEGIDREIQRMSRVFAGWQPSANFRDTMTRRKQRVAMTSAYERKDWAAVIDAGNSLDPARETEADLMWMMIDAYRETGISDGLLTLYRGILTREGDQRLPDDILVATLQKATRDFSADEIRAAVTRIGTTPAMMAKLQPVALGLLRREVGDFNADKTRQDPLPEADIMKMRAVADGQKSPADLSLLGWYYLKLKQPVESARWFKQALNAEANADNAKGLYLSLAEQKLDEEAYAVAAEHIKDLSSDPEFLMNALSLRFSRPEIGKIDADVVASYSATITEMKSAPHSEILGWYAYNSRQFEAAEAWFQKAMEWEQAPARLKGLVLAKTQLGKKAEVAVLRQEFEPLWPEIWEDIKVAETPKARPAAIVTKPAVTMAAAPAPVRADRTTGGENQTSYYAAFKAKRYQACVQDLQSLEARQPLNNEASLVKGWCMLGLDRLAEARDAFARGLRGGGEVRHDAAYGMALTLLRGKLTDDAESIVSLYPLSATRDREVRAEIYFQRARSAFDHKLYQRTLDALNARLKVAAEPADLSMLRGWAHYHLGHTGEARAIFTRLSQYIGNPAARQAMETTALGNDLGR</sequence>
<reference evidence="2 3" key="1">
    <citation type="submission" date="2020-08" db="EMBL/GenBank/DDBJ databases">
        <title>Genomic Encyclopedia of Type Strains, Phase IV (KMG-IV): sequencing the most valuable type-strain genomes for metagenomic binning, comparative biology and taxonomic classification.</title>
        <authorList>
            <person name="Goeker M."/>
        </authorList>
    </citation>
    <scope>NUCLEOTIDE SEQUENCE [LARGE SCALE GENOMIC DNA]</scope>
    <source>
        <strain evidence="2 3">DSM 26385</strain>
    </source>
</reference>